<organism evidence="2 3">
    <name type="scientific">Streptomyces silvisoli</name>
    <dbReference type="NCBI Taxonomy" id="3034235"/>
    <lineage>
        <taxon>Bacteria</taxon>
        <taxon>Bacillati</taxon>
        <taxon>Actinomycetota</taxon>
        <taxon>Actinomycetes</taxon>
        <taxon>Kitasatosporales</taxon>
        <taxon>Streptomycetaceae</taxon>
        <taxon>Streptomyces</taxon>
    </lineage>
</organism>
<accession>A0ABT5ZL97</accession>
<proteinExistence type="predicted"/>
<name>A0ABT5ZL97_9ACTN</name>
<protein>
    <submittedName>
        <fullName evidence="2">Uncharacterized protein</fullName>
    </submittedName>
</protein>
<feature type="region of interest" description="Disordered" evidence="1">
    <location>
        <begin position="1"/>
        <end position="21"/>
    </location>
</feature>
<reference evidence="2 3" key="1">
    <citation type="submission" date="2023-03" db="EMBL/GenBank/DDBJ databases">
        <title>Draft genome sequence of Streptomyces sp. RB6PN23 isolated from peat swamp forest in Thailand.</title>
        <authorList>
            <person name="Klaysubun C."/>
            <person name="Duangmal K."/>
        </authorList>
    </citation>
    <scope>NUCLEOTIDE SEQUENCE [LARGE SCALE GENOMIC DNA]</scope>
    <source>
        <strain evidence="2 3">RB6PN23</strain>
    </source>
</reference>
<dbReference type="EMBL" id="JARJBC010000008">
    <property type="protein sequence ID" value="MDF3290608.1"/>
    <property type="molecule type" value="Genomic_DNA"/>
</dbReference>
<sequence length="45" mass="4906">MPNSAANAARRHRSRGRRADMPLLGTARLDGNGFYASGLRNAKHL</sequence>
<dbReference type="RefSeq" id="WP_276093994.1">
    <property type="nucleotide sequence ID" value="NZ_JARJBC010000008.1"/>
</dbReference>
<gene>
    <name evidence="2" type="ORF">P3G67_15400</name>
</gene>
<evidence type="ECO:0000313" key="2">
    <source>
        <dbReference type="EMBL" id="MDF3290608.1"/>
    </source>
</evidence>
<dbReference type="Proteomes" id="UP001216579">
    <property type="component" value="Unassembled WGS sequence"/>
</dbReference>
<comment type="caution">
    <text evidence="2">The sequence shown here is derived from an EMBL/GenBank/DDBJ whole genome shotgun (WGS) entry which is preliminary data.</text>
</comment>
<evidence type="ECO:0000256" key="1">
    <source>
        <dbReference type="SAM" id="MobiDB-lite"/>
    </source>
</evidence>
<keyword evidence="3" id="KW-1185">Reference proteome</keyword>
<evidence type="ECO:0000313" key="3">
    <source>
        <dbReference type="Proteomes" id="UP001216579"/>
    </source>
</evidence>